<evidence type="ECO:0000256" key="2">
    <source>
        <dbReference type="ARBA" id="ARBA00006270"/>
    </source>
</evidence>
<dbReference type="RefSeq" id="XP_067066376.1">
    <property type="nucleotide sequence ID" value="XM_067212079.1"/>
</dbReference>
<dbReference type="Pfam" id="PF00071">
    <property type="entry name" value="Ras"/>
    <property type="match status" value="1"/>
</dbReference>
<gene>
    <name evidence="11" type="ORF">cand_018460</name>
</gene>
<sequence>MYKSNYEQYDYLIKLLLLGDSAVGKSSLLLRFCENKFENSFVLTIGVDFKSKIIELNGKKLKLQVWDTAGQERFRTITPAYFRSAMGVILVYDITNIETFNNLSYWMKNLEEYANINVQKILVGNKCDLNSQRQVSEQRGKELAQEYKIPFFETSAKLDSSVTEAFSCIAEEIKQKFFSDMNELNISVENNNLDISQYQNNTTDIIRQKSLRCCNN</sequence>
<evidence type="ECO:0000313" key="11">
    <source>
        <dbReference type="EMBL" id="OII71007.1"/>
    </source>
</evidence>
<keyword evidence="5" id="KW-0342">GTP-binding</keyword>
<dbReference type="SMART" id="SM00173">
    <property type="entry name" value="RAS"/>
    <property type="match status" value="1"/>
</dbReference>
<dbReference type="EMBL" id="LRBS01000125">
    <property type="protein sequence ID" value="OII71007.1"/>
    <property type="molecule type" value="Genomic_DNA"/>
</dbReference>
<dbReference type="InterPro" id="IPR027417">
    <property type="entry name" value="P-loop_NTPase"/>
</dbReference>
<dbReference type="SMART" id="SM00174">
    <property type="entry name" value="RHO"/>
    <property type="match status" value="1"/>
</dbReference>
<dbReference type="SMART" id="SM00176">
    <property type="entry name" value="RAN"/>
    <property type="match status" value="1"/>
</dbReference>
<comment type="caution">
    <text evidence="11">The sequence shown here is derived from an EMBL/GenBank/DDBJ whole genome shotgun (WGS) entry which is preliminary data.</text>
</comment>
<dbReference type="GO" id="GO:0005886">
    <property type="term" value="C:plasma membrane"/>
    <property type="evidence" value="ECO:0007669"/>
    <property type="project" value="UniProtKB-SubCell"/>
</dbReference>
<keyword evidence="6" id="KW-0449">Lipoprotein</keyword>
<dbReference type="GO" id="GO:0015031">
    <property type="term" value="P:protein transport"/>
    <property type="evidence" value="ECO:0007669"/>
    <property type="project" value="UniProtKB-KW"/>
</dbReference>
<keyword evidence="4" id="KW-0813">Transport</keyword>
<accession>A0A1J4MAK7</accession>
<dbReference type="Gene3D" id="3.40.50.300">
    <property type="entry name" value="P-loop containing nucleotide triphosphate hydrolases"/>
    <property type="match status" value="1"/>
</dbReference>
<keyword evidence="7" id="KW-0636">Prenylation</keyword>
<proteinExistence type="inferred from homology"/>
<evidence type="ECO:0000256" key="7">
    <source>
        <dbReference type="ARBA" id="ARBA00023289"/>
    </source>
</evidence>
<comment type="function">
    <text evidence="8">Protein transport. Probably involved in vesicular traffic from ER to Golgi.</text>
</comment>
<dbReference type="GO" id="GO:0005525">
    <property type="term" value="F:GTP binding"/>
    <property type="evidence" value="ECO:0007669"/>
    <property type="project" value="UniProtKB-KW"/>
</dbReference>
<evidence type="ECO:0000256" key="4">
    <source>
        <dbReference type="ARBA" id="ARBA00022927"/>
    </source>
</evidence>
<dbReference type="VEuPathDB" id="CryptoDB:cand_018460"/>
<dbReference type="Proteomes" id="UP000186804">
    <property type="component" value="Unassembled WGS sequence"/>
</dbReference>
<evidence type="ECO:0000313" key="12">
    <source>
        <dbReference type="Proteomes" id="UP000186804"/>
    </source>
</evidence>
<keyword evidence="4" id="KW-0653">Protein transport</keyword>
<protein>
    <recommendedName>
        <fullName evidence="9">Ras-related protein Rab-1</fullName>
    </recommendedName>
    <alternativeName>
        <fullName evidence="10">Small GTP-binding protein rab1</fullName>
    </alternativeName>
</protein>
<name>A0A1J4MAK7_9CRYT</name>
<dbReference type="AlphaFoldDB" id="A0A1J4MAK7"/>
<evidence type="ECO:0000256" key="6">
    <source>
        <dbReference type="ARBA" id="ARBA00023288"/>
    </source>
</evidence>
<dbReference type="SUPFAM" id="SSF52540">
    <property type="entry name" value="P-loop containing nucleoside triphosphate hydrolases"/>
    <property type="match status" value="1"/>
</dbReference>
<evidence type="ECO:0000256" key="9">
    <source>
        <dbReference type="ARBA" id="ARBA00067099"/>
    </source>
</evidence>
<keyword evidence="3" id="KW-0547">Nucleotide-binding</keyword>
<comment type="subcellular location">
    <subcellularLocation>
        <location evidence="1">Cell membrane</location>
        <topology evidence="1">Lipid-anchor</topology>
        <orientation evidence="1">Cytoplasmic side</orientation>
    </subcellularLocation>
</comment>
<evidence type="ECO:0000256" key="10">
    <source>
        <dbReference type="ARBA" id="ARBA00081865"/>
    </source>
</evidence>
<dbReference type="InterPro" id="IPR001806">
    <property type="entry name" value="Small_GTPase"/>
</dbReference>
<dbReference type="InterPro" id="IPR005225">
    <property type="entry name" value="Small_GTP-bd"/>
</dbReference>
<evidence type="ECO:0000256" key="3">
    <source>
        <dbReference type="ARBA" id="ARBA00022741"/>
    </source>
</evidence>
<dbReference type="PANTHER" id="PTHR47980">
    <property type="entry name" value="LD44762P"/>
    <property type="match status" value="1"/>
</dbReference>
<evidence type="ECO:0000256" key="8">
    <source>
        <dbReference type="ARBA" id="ARBA00053444"/>
    </source>
</evidence>
<dbReference type="PROSITE" id="PS51420">
    <property type="entry name" value="RHO"/>
    <property type="match status" value="1"/>
</dbReference>
<dbReference type="PRINTS" id="PR00449">
    <property type="entry name" value="RASTRNSFRMNG"/>
</dbReference>
<dbReference type="OrthoDB" id="9989112at2759"/>
<dbReference type="FunFam" id="3.40.50.300:FF:001018">
    <property type="entry name" value="Rab family GTPase"/>
    <property type="match status" value="1"/>
</dbReference>
<dbReference type="NCBIfam" id="TIGR00231">
    <property type="entry name" value="small_GTP"/>
    <property type="match status" value="1"/>
</dbReference>
<evidence type="ECO:0000256" key="1">
    <source>
        <dbReference type="ARBA" id="ARBA00004342"/>
    </source>
</evidence>
<dbReference type="GeneID" id="92366031"/>
<dbReference type="PROSITE" id="PS51421">
    <property type="entry name" value="RAS"/>
    <property type="match status" value="1"/>
</dbReference>
<evidence type="ECO:0000256" key="5">
    <source>
        <dbReference type="ARBA" id="ARBA00023134"/>
    </source>
</evidence>
<organism evidence="11 12">
    <name type="scientific">Cryptosporidium andersoni</name>
    <dbReference type="NCBI Taxonomy" id="117008"/>
    <lineage>
        <taxon>Eukaryota</taxon>
        <taxon>Sar</taxon>
        <taxon>Alveolata</taxon>
        <taxon>Apicomplexa</taxon>
        <taxon>Conoidasida</taxon>
        <taxon>Coccidia</taxon>
        <taxon>Eucoccidiorida</taxon>
        <taxon>Eimeriorina</taxon>
        <taxon>Cryptosporidiidae</taxon>
        <taxon>Cryptosporidium</taxon>
    </lineage>
</organism>
<comment type="similarity">
    <text evidence="2">Belongs to the small GTPase superfamily. Rab family.</text>
</comment>
<dbReference type="SMART" id="SM00175">
    <property type="entry name" value="RAB"/>
    <property type="match status" value="1"/>
</dbReference>
<reference evidence="11 12" key="1">
    <citation type="submission" date="2016-10" db="EMBL/GenBank/DDBJ databases">
        <title>Reductive evolution of mitochondrial metabolism and differential evolution of invasion-related proteins in Cryptosporidium.</title>
        <authorList>
            <person name="Liu S."/>
            <person name="Roellig D.M."/>
            <person name="Guo Y."/>
            <person name="Li N."/>
            <person name="Frace M.A."/>
            <person name="Tang K."/>
            <person name="Zhang L."/>
            <person name="Feng Y."/>
            <person name="Xiao L."/>
        </authorList>
    </citation>
    <scope>NUCLEOTIDE SEQUENCE [LARGE SCALE GENOMIC DNA]</scope>
    <source>
        <strain evidence="11">30847</strain>
    </source>
</reference>
<dbReference type="GO" id="GO:0003924">
    <property type="term" value="F:GTPase activity"/>
    <property type="evidence" value="ECO:0007669"/>
    <property type="project" value="InterPro"/>
</dbReference>
<dbReference type="InterPro" id="IPR050305">
    <property type="entry name" value="Small_GTPase_Rab"/>
</dbReference>
<dbReference type="PROSITE" id="PS51419">
    <property type="entry name" value="RAB"/>
    <property type="match status" value="1"/>
</dbReference>
<keyword evidence="12" id="KW-1185">Reference proteome</keyword>